<dbReference type="PROSITE" id="PS50948">
    <property type="entry name" value="PAN"/>
    <property type="match status" value="1"/>
</dbReference>
<feature type="chain" id="PRO_5038068880" description="C-type lectin" evidence="1">
    <location>
        <begin position="21"/>
        <end position="291"/>
    </location>
</feature>
<dbReference type="GeneID" id="119723211"/>
<keyword evidence="1" id="KW-0732">Signal</keyword>
<evidence type="ECO:0000259" key="2">
    <source>
        <dbReference type="PROSITE" id="PS50041"/>
    </source>
</evidence>
<dbReference type="InterPro" id="IPR001304">
    <property type="entry name" value="C-type_lectin-like"/>
</dbReference>
<dbReference type="Pfam" id="PF00059">
    <property type="entry name" value="Lectin_C"/>
    <property type="match status" value="1"/>
</dbReference>
<feature type="domain" description="C-type lectin" evidence="2">
    <location>
        <begin position="31"/>
        <end position="168"/>
    </location>
</feature>
<feature type="domain" description="Apple" evidence="3">
    <location>
        <begin position="224"/>
        <end position="291"/>
    </location>
</feature>
<evidence type="ECO:0000256" key="1">
    <source>
        <dbReference type="SAM" id="SignalP"/>
    </source>
</evidence>
<dbReference type="CDD" id="cd00037">
    <property type="entry name" value="CLECT"/>
    <property type="match status" value="1"/>
</dbReference>
<dbReference type="Gene3D" id="3.50.4.10">
    <property type="entry name" value="Hepatocyte Growth Factor"/>
    <property type="match status" value="1"/>
</dbReference>
<protein>
    <recommendedName>
        <fullName evidence="6">C-type lectin</fullName>
    </recommendedName>
</protein>
<accession>A0A913ZF70</accession>
<feature type="signal peptide" evidence="1">
    <location>
        <begin position="1"/>
        <end position="20"/>
    </location>
</feature>
<evidence type="ECO:0008006" key="6">
    <source>
        <dbReference type="Google" id="ProtNLM"/>
    </source>
</evidence>
<dbReference type="EnsemblMetazoa" id="XM_038193773.1">
    <property type="protein sequence ID" value="XP_038049701.1"/>
    <property type="gene ID" value="LOC119723211"/>
</dbReference>
<evidence type="ECO:0000259" key="3">
    <source>
        <dbReference type="PROSITE" id="PS50948"/>
    </source>
</evidence>
<dbReference type="SUPFAM" id="SSF57414">
    <property type="entry name" value="Hairpin loop containing domain-like"/>
    <property type="match status" value="1"/>
</dbReference>
<organism evidence="4 5">
    <name type="scientific">Patiria miniata</name>
    <name type="common">Bat star</name>
    <name type="synonym">Asterina miniata</name>
    <dbReference type="NCBI Taxonomy" id="46514"/>
    <lineage>
        <taxon>Eukaryota</taxon>
        <taxon>Metazoa</taxon>
        <taxon>Echinodermata</taxon>
        <taxon>Eleutherozoa</taxon>
        <taxon>Asterozoa</taxon>
        <taxon>Asteroidea</taxon>
        <taxon>Valvatacea</taxon>
        <taxon>Valvatida</taxon>
        <taxon>Asterinidae</taxon>
        <taxon>Patiria</taxon>
    </lineage>
</organism>
<proteinExistence type="predicted"/>
<evidence type="ECO:0000313" key="4">
    <source>
        <dbReference type="EnsemblMetazoa" id="XP_038049701.1"/>
    </source>
</evidence>
<dbReference type="RefSeq" id="XP_038049701.1">
    <property type="nucleotide sequence ID" value="XM_038193773.1"/>
</dbReference>
<dbReference type="InterPro" id="IPR003609">
    <property type="entry name" value="Pan_app"/>
</dbReference>
<dbReference type="Pfam" id="PF00024">
    <property type="entry name" value="PAN_1"/>
    <property type="match status" value="1"/>
</dbReference>
<dbReference type="InterPro" id="IPR016187">
    <property type="entry name" value="CTDL_fold"/>
</dbReference>
<dbReference type="SMART" id="SM00034">
    <property type="entry name" value="CLECT"/>
    <property type="match status" value="1"/>
</dbReference>
<sequence>MVAVATWWIALTFVISMASAEPCPDDKWVPFDSKCYAAGTMLNKVWYESTWVNARKICTSVGADLIVTNTWAEFDFALSLLLDTGDQWSLTRCSTNRTGLVWTCEDDPSSYDESDLANNVGYWNWSSGHPTGPPYNEDQCILLSRSESPPLSMQEVSCQLASTPFICEMEAGRLQTTPLPLTTSTSTLAQTPIVPEGPPKQHRVSSLGVFFAHRQAIGGLTNVCMKTTYKLSKMPAKQITVCAVLCLQDSRCKSFNYHRGKQICVMFYVDSSEVGSGGFRQVSGCAYYELR</sequence>
<dbReference type="InterPro" id="IPR016186">
    <property type="entry name" value="C-type_lectin-like/link_sf"/>
</dbReference>
<dbReference type="AlphaFoldDB" id="A0A913ZF70"/>
<dbReference type="PROSITE" id="PS50041">
    <property type="entry name" value="C_TYPE_LECTIN_2"/>
    <property type="match status" value="1"/>
</dbReference>
<evidence type="ECO:0000313" key="5">
    <source>
        <dbReference type="Proteomes" id="UP000887568"/>
    </source>
</evidence>
<dbReference type="Proteomes" id="UP000887568">
    <property type="component" value="Unplaced"/>
</dbReference>
<dbReference type="SUPFAM" id="SSF56436">
    <property type="entry name" value="C-type lectin-like"/>
    <property type="match status" value="1"/>
</dbReference>
<name>A0A913ZF70_PATMI</name>
<keyword evidence="5" id="KW-1185">Reference proteome</keyword>
<reference evidence="4" key="1">
    <citation type="submission" date="2022-11" db="UniProtKB">
        <authorList>
            <consortium name="EnsemblMetazoa"/>
        </authorList>
    </citation>
    <scope>IDENTIFICATION</scope>
</reference>
<dbReference type="Gene3D" id="3.10.100.10">
    <property type="entry name" value="Mannose-Binding Protein A, subunit A"/>
    <property type="match status" value="1"/>
</dbReference>
<dbReference type="SMART" id="SM00473">
    <property type="entry name" value="PAN_AP"/>
    <property type="match status" value="1"/>
</dbReference>